<evidence type="ECO:0000313" key="3">
    <source>
        <dbReference type="Proteomes" id="UP000075883"/>
    </source>
</evidence>
<feature type="compositionally biased region" description="Basic and acidic residues" evidence="1">
    <location>
        <begin position="1"/>
        <end position="20"/>
    </location>
</feature>
<sequence>MCKGKNELENVGVERPDSKDVLSAGSVSPSSSTTPPRILLPPTSPSTNAQPEKLPNEITRTRSSLAISSIGAQSCSPAPTHANEVNERIPKPSAIQSQLIDSHDDVEQSIPATLIHDPMTDRTVHAEPSR</sequence>
<feature type="region of interest" description="Disordered" evidence="1">
    <location>
        <begin position="1"/>
        <end position="55"/>
    </location>
</feature>
<dbReference type="EMBL" id="AXCM01000688">
    <property type="status" value="NOT_ANNOTATED_CDS"/>
    <property type="molecule type" value="Genomic_DNA"/>
</dbReference>
<evidence type="ECO:0000313" key="2">
    <source>
        <dbReference type="EnsemblMetazoa" id="ACUA019800-PA"/>
    </source>
</evidence>
<dbReference type="Proteomes" id="UP000075883">
    <property type="component" value="Unassembled WGS sequence"/>
</dbReference>
<reference evidence="3" key="1">
    <citation type="submission" date="2013-09" db="EMBL/GenBank/DDBJ databases">
        <title>The Genome Sequence of Anopheles culicifacies species A.</title>
        <authorList>
            <consortium name="The Broad Institute Genomics Platform"/>
            <person name="Neafsey D.E."/>
            <person name="Besansky N."/>
            <person name="Howell P."/>
            <person name="Walton C."/>
            <person name="Young S.K."/>
            <person name="Zeng Q."/>
            <person name="Gargeya S."/>
            <person name="Fitzgerald M."/>
            <person name="Haas B."/>
            <person name="Abouelleil A."/>
            <person name="Allen A.W."/>
            <person name="Alvarado L."/>
            <person name="Arachchi H.M."/>
            <person name="Berlin A.M."/>
            <person name="Chapman S.B."/>
            <person name="Gainer-Dewar J."/>
            <person name="Goldberg J."/>
            <person name="Griggs A."/>
            <person name="Gujja S."/>
            <person name="Hansen M."/>
            <person name="Howarth C."/>
            <person name="Imamovic A."/>
            <person name="Ireland A."/>
            <person name="Larimer J."/>
            <person name="McCowan C."/>
            <person name="Murphy C."/>
            <person name="Pearson M."/>
            <person name="Poon T.W."/>
            <person name="Priest M."/>
            <person name="Roberts A."/>
            <person name="Saif S."/>
            <person name="Shea T."/>
            <person name="Sisk P."/>
            <person name="Sykes S."/>
            <person name="Wortman J."/>
            <person name="Nusbaum C."/>
            <person name="Birren B."/>
        </authorList>
    </citation>
    <scope>NUCLEOTIDE SEQUENCE [LARGE SCALE GENOMIC DNA]</scope>
    <source>
        <strain evidence="3">A-37</strain>
    </source>
</reference>
<name>A0A182MJH9_9DIPT</name>
<proteinExistence type="predicted"/>
<accession>A0A182MJH9</accession>
<dbReference type="AlphaFoldDB" id="A0A182MJH9"/>
<evidence type="ECO:0000256" key="1">
    <source>
        <dbReference type="SAM" id="MobiDB-lite"/>
    </source>
</evidence>
<keyword evidence="3" id="KW-1185">Reference proteome</keyword>
<organism evidence="2 3">
    <name type="scientific">Anopheles culicifacies</name>
    <dbReference type="NCBI Taxonomy" id="139723"/>
    <lineage>
        <taxon>Eukaryota</taxon>
        <taxon>Metazoa</taxon>
        <taxon>Ecdysozoa</taxon>
        <taxon>Arthropoda</taxon>
        <taxon>Hexapoda</taxon>
        <taxon>Insecta</taxon>
        <taxon>Pterygota</taxon>
        <taxon>Neoptera</taxon>
        <taxon>Endopterygota</taxon>
        <taxon>Diptera</taxon>
        <taxon>Nematocera</taxon>
        <taxon>Culicoidea</taxon>
        <taxon>Culicidae</taxon>
        <taxon>Anophelinae</taxon>
        <taxon>Anopheles</taxon>
        <taxon>culicifacies species complex</taxon>
    </lineage>
</organism>
<reference evidence="2" key="2">
    <citation type="submission" date="2020-05" db="UniProtKB">
        <authorList>
            <consortium name="EnsemblMetazoa"/>
        </authorList>
    </citation>
    <scope>IDENTIFICATION</scope>
    <source>
        <strain evidence="2">A-37</strain>
    </source>
</reference>
<protein>
    <submittedName>
        <fullName evidence="2">Uncharacterized protein</fullName>
    </submittedName>
</protein>
<feature type="compositionally biased region" description="Low complexity" evidence="1">
    <location>
        <begin position="28"/>
        <end position="37"/>
    </location>
</feature>
<dbReference type="VEuPathDB" id="VectorBase:ACUA019800"/>
<dbReference type="EnsemblMetazoa" id="ACUA019800-RA">
    <property type="protein sequence ID" value="ACUA019800-PA"/>
    <property type="gene ID" value="ACUA019800"/>
</dbReference>